<protein>
    <submittedName>
        <fullName evidence="1">Uncharacterized protein</fullName>
    </submittedName>
</protein>
<gene>
    <name evidence="1" type="ORF">I4F81_000085</name>
</gene>
<reference evidence="1" key="1">
    <citation type="submission" date="2019-11" db="EMBL/GenBank/DDBJ databases">
        <title>Nori genome reveals adaptations in red seaweeds to the harsh intertidal environment.</title>
        <authorList>
            <person name="Wang D."/>
            <person name="Mao Y."/>
        </authorList>
    </citation>
    <scope>NUCLEOTIDE SEQUENCE</scope>
    <source>
        <tissue evidence="1">Gametophyte</tissue>
    </source>
</reference>
<evidence type="ECO:0000313" key="1">
    <source>
        <dbReference type="EMBL" id="KAK1857468.1"/>
    </source>
</evidence>
<name>A0ACC3BHY6_PYRYE</name>
<dbReference type="EMBL" id="CM020618">
    <property type="protein sequence ID" value="KAK1857468.1"/>
    <property type="molecule type" value="Genomic_DNA"/>
</dbReference>
<dbReference type="Proteomes" id="UP000798662">
    <property type="component" value="Chromosome 1"/>
</dbReference>
<organism evidence="1 2">
    <name type="scientific">Pyropia yezoensis</name>
    <name type="common">Susabi-nori</name>
    <name type="synonym">Porphyra yezoensis</name>
    <dbReference type="NCBI Taxonomy" id="2788"/>
    <lineage>
        <taxon>Eukaryota</taxon>
        <taxon>Rhodophyta</taxon>
        <taxon>Bangiophyceae</taxon>
        <taxon>Bangiales</taxon>
        <taxon>Bangiaceae</taxon>
        <taxon>Pyropia</taxon>
    </lineage>
</organism>
<evidence type="ECO:0000313" key="2">
    <source>
        <dbReference type="Proteomes" id="UP000798662"/>
    </source>
</evidence>
<proteinExistence type="predicted"/>
<accession>A0ACC3BHY6</accession>
<keyword evidence="2" id="KW-1185">Reference proteome</keyword>
<sequence length="577" mass="57888">MPPPAPPAATSLPPHGSSGGGGGVSGGGGGNRGSGGGGGDPRPPPARRRRRRLTSPPPSPRLACGPPASEARNLTAVDRGSALALLRRVNLLRESNALALDIGGTLAKLIGNYHTDDGAAANDDGGSSGSDGSAVRLIRATGGGAYKYADLFETVVGVQLVRLDEMACTVAGLNLMLTRFEAEVYEFHSVDAERPPSPTPSPVRGASGGSPAVSNGVRVGGDGRDYGSTGSTGHAGRDSPSCGGARNGPSAGGSGSRPPAPPGGAAEPPPPRRVFVPATADPFPYLLVNIGSGVSIVHVTGHGQFTRVSGSSLGGGTFWGLSRLLTNCKTFDEVIELTKAGDNAAVDMLVGDIYGAEGYGALGLSPDVIAASFGKVTMRRDEDGRGGGGHRGVYAAALDLYRAVARAVIGTLYLWAGVLAALPGVGRAARAAGLDALLAAEPLANTRLARHFHAPDVALSLLRMVSYNIGQVAVLNARLLGLHHVYFGGNFVRDVPYTMHAISYAVGFWSDGDTVARFLKHDGFLGAVGAFLNADSTPPPGGAGAGGGGAGGWGGDGVGGGQPPPPDAAVGMPPLGV</sequence>
<comment type="caution">
    <text evidence="1">The sequence shown here is derived from an EMBL/GenBank/DDBJ whole genome shotgun (WGS) entry which is preliminary data.</text>
</comment>